<comment type="caution">
    <text evidence="2">The sequence shown here is derived from an EMBL/GenBank/DDBJ whole genome shotgun (WGS) entry which is preliminary data.</text>
</comment>
<dbReference type="AlphaFoldDB" id="A0A840NGC4"/>
<dbReference type="RefSeq" id="WP_221315680.1">
    <property type="nucleotide sequence ID" value="NZ_JACHIV010000001.1"/>
</dbReference>
<accession>A0A840NGC4</accession>
<keyword evidence="3" id="KW-1185">Reference proteome</keyword>
<dbReference type="GO" id="GO:0046872">
    <property type="term" value="F:metal ion binding"/>
    <property type="evidence" value="ECO:0007669"/>
    <property type="project" value="InterPro"/>
</dbReference>
<sequence length="187" mass="19536">MAPRVLGGVALLERAVDYLAGVLHEVPVAALTRPTPCAGWDLRALLAHLDDSVAVLGEAVGGRIGLAAQAQPEADPTRSLRDRSRRLLGAWNAAVDVDPVAVFGAEVPRCVVVGTGALEIAVHGWDIARSSGQHRPLPTALADDLLPLVALLVADEDRPGRFEAPIALPPGASAPDRLLGFLGRDPR</sequence>
<evidence type="ECO:0000313" key="3">
    <source>
        <dbReference type="Proteomes" id="UP000580474"/>
    </source>
</evidence>
<evidence type="ECO:0000313" key="2">
    <source>
        <dbReference type="EMBL" id="MBB5067317.1"/>
    </source>
</evidence>
<dbReference type="Gene3D" id="1.20.120.450">
    <property type="entry name" value="dinb family like domain"/>
    <property type="match status" value="1"/>
</dbReference>
<feature type="domain" description="Mycothiol-dependent maleylpyruvate isomerase metal-binding" evidence="1">
    <location>
        <begin position="13"/>
        <end position="128"/>
    </location>
</feature>
<dbReference type="InterPro" id="IPR017517">
    <property type="entry name" value="Maleyloyr_isom"/>
</dbReference>
<dbReference type="NCBIfam" id="TIGR03086">
    <property type="entry name" value="TIGR03086 family metal-binding protein"/>
    <property type="match status" value="1"/>
</dbReference>
<organism evidence="2 3">
    <name type="scientific">Saccharopolyspora gloriosae</name>
    <dbReference type="NCBI Taxonomy" id="455344"/>
    <lineage>
        <taxon>Bacteria</taxon>
        <taxon>Bacillati</taxon>
        <taxon>Actinomycetota</taxon>
        <taxon>Actinomycetes</taxon>
        <taxon>Pseudonocardiales</taxon>
        <taxon>Pseudonocardiaceae</taxon>
        <taxon>Saccharopolyspora</taxon>
    </lineage>
</organism>
<reference evidence="2 3" key="1">
    <citation type="submission" date="2020-08" db="EMBL/GenBank/DDBJ databases">
        <title>Sequencing the genomes of 1000 actinobacteria strains.</title>
        <authorList>
            <person name="Klenk H.-P."/>
        </authorList>
    </citation>
    <scope>NUCLEOTIDE SEQUENCE [LARGE SCALE GENOMIC DNA]</scope>
    <source>
        <strain evidence="2 3">DSM 45582</strain>
    </source>
</reference>
<dbReference type="EMBL" id="JACHIV010000001">
    <property type="protein sequence ID" value="MBB5067317.1"/>
    <property type="molecule type" value="Genomic_DNA"/>
</dbReference>
<gene>
    <name evidence="2" type="ORF">BJ969_000405</name>
</gene>
<proteinExistence type="predicted"/>
<dbReference type="Pfam" id="PF11716">
    <property type="entry name" value="MDMPI_N"/>
    <property type="match status" value="1"/>
</dbReference>
<dbReference type="SUPFAM" id="SSF109854">
    <property type="entry name" value="DinB/YfiT-like putative metalloenzymes"/>
    <property type="match status" value="1"/>
</dbReference>
<dbReference type="InterPro" id="IPR024344">
    <property type="entry name" value="MDMPI_metal-binding"/>
</dbReference>
<evidence type="ECO:0000259" key="1">
    <source>
        <dbReference type="Pfam" id="PF11716"/>
    </source>
</evidence>
<dbReference type="NCBIfam" id="TIGR03083">
    <property type="entry name" value="maleylpyruvate isomerase family mycothiol-dependent enzyme"/>
    <property type="match status" value="1"/>
</dbReference>
<name>A0A840NGC4_9PSEU</name>
<dbReference type="InterPro" id="IPR017520">
    <property type="entry name" value="CHP03086"/>
</dbReference>
<dbReference type="InterPro" id="IPR034660">
    <property type="entry name" value="DinB/YfiT-like"/>
</dbReference>
<dbReference type="Proteomes" id="UP000580474">
    <property type="component" value="Unassembled WGS sequence"/>
</dbReference>
<protein>
    <submittedName>
        <fullName evidence="2">Uncharacterized protein (TIGR03086 family)</fullName>
    </submittedName>
</protein>